<dbReference type="InterPro" id="IPR008271">
    <property type="entry name" value="Ser/Thr_kinase_AS"/>
</dbReference>
<dbReference type="HOGENOM" id="CLU_002664_4_1_1"/>
<organism evidence="14 15">
    <name type="scientific">Scleroderma citrinum Foug A</name>
    <dbReference type="NCBI Taxonomy" id="1036808"/>
    <lineage>
        <taxon>Eukaryota</taxon>
        <taxon>Fungi</taxon>
        <taxon>Dikarya</taxon>
        <taxon>Basidiomycota</taxon>
        <taxon>Agaricomycotina</taxon>
        <taxon>Agaricomycetes</taxon>
        <taxon>Agaricomycetidae</taxon>
        <taxon>Boletales</taxon>
        <taxon>Sclerodermatineae</taxon>
        <taxon>Sclerodermataceae</taxon>
        <taxon>Scleroderma</taxon>
    </lineage>
</organism>
<evidence type="ECO:0000256" key="6">
    <source>
        <dbReference type="ARBA" id="ARBA00022777"/>
    </source>
</evidence>
<dbReference type="InterPro" id="IPR017441">
    <property type="entry name" value="Protein_kinase_ATP_BS"/>
</dbReference>
<evidence type="ECO:0000256" key="5">
    <source>
        <dbReference type="ARBA" id="ARBA00022741"/>
    </source>
</evidence>
<evidence type="ECO:0000256" key="4">
    <source>
        <dbReference type="ARBA" id="ARBA00022679"/>
    </source>
</evidence>
<feature type="compositionally biased region" description="Pro residues" evidence="11">
    <location>
        <begin position="480"/>
        <end position="490"/>
    </location>
</feature>
<dbReference type="GO" id="GO:0035556">
    <property type="term" value="P:intracellular signal transduction"/>
    <property type="evidence" value="ECO:0007669"/>
    <property type="project" value="TreeGrafter"/>
</dbReference>
<feature type="compositionally biased region" description="Low complexity" evidence="11">
    <location>
        <begin position="1057"/>
        <end position="1069"/>
    </location>
</feature>
<dbReference type="AlphaFoldDB" id="A0A0C2ZT11"/>
<dbReference type="PANTHER" id="PTHR24346:SF82">
    <property type="entry name" value="KP78A-RELATED"/>
    <property type="match status" value="1"/>
</dbReference>
<dbReference type="FunFam" id="1.10.510.10:FF:000792">
    <property type="entry name" value="Non-specific serine/threonine protein kinase"/>
    <property type="match status" value="1"/>
</dbReference>
<dbReference type="SUPFAM" id="SSF103243">
    <property type="entry name" value="KA1-like"/>
    <property type="match status" value="1"/>
</dbReference>
<evidence type="ECO:0000256" key="11">
    <source>
        <dbReference type="SAM" id="MobiDB-lite"/>
    </source>
</evidence>
<dbReference type="Proteomes" id="UP000053989">
    <property type="component" value="Unassembled WGS sequence"/>
</dbReference>
<name>A0A0C2ZT11_9AGAM</name>
<reference evidence="14 15" key="1">
    <citation type="submission" date="2014-04" db="EMBL/GenBank/DDBJ databases">
        <authorList>
            <consortium name="DOE Joint Genome Institute"/>
            <person name="Kuo A."/>
            <person name="Kohler A."/>
            <person name="Nagy L.G."/>
            <person name="Floudas D."/>
            <person name="Copeland A."/>
            <person name="Barry K.W."/>
            <person name="Cichocki N."/>
            <person name="Veneault-Fourrey C."/>
            <person name="LaButti K."/>
            <person name="Lindquist E.A."/>
            <person name="Lipzen A."/>
            <person name="Lundell T."/>
            <person name="Morin E."/>
            <person name="Murat C."/>
            <person name="Sun H."/>
            <person name="Tunlid A."/>
            <person name="Henrissat B."/>
            <person name="Grigoriev I.V."/>
            <person name="Hibbett D.S."/>
            <person name="Martin F."/>
            <person name="Nordberg H.P."/>
            <person name="Cantor M.N."/>
            <person name="Hua S.X."/>
        </authorList>
    </citation>
    <scope>NUCLEOTIDE SEQUENCE [LARGE SCALE GENOMIC DNA]</scope>
    <source>
        <strain evidence="14 15">Foug A</strain>
    </source>
</reference>
<feature type="region of interest" description="Disordered" evidence="11">
    <location>
        <begin position="29"/>
        <end position="78"/>
    </location>
</feature>
<dbReference type="SMART" id="SM00220">
    <property type="entry name" value="S_TKc"/>
    <property type="match status" value="1"/>
</dbReference>
<evidence type="ECO:0000259" key="13">
    <source>
        <dbReference type="PROSITE" id="PS50032"/>
    </source>
</evidence>
<evidence type="ECO:0000256" key="10">
    <source>
        <dbReference type="PROSITE-ProRule" id="PRU10141"/>
    </source>
</evidence>
<dbReference type="CDD" id="cd14077">
    <property type="entry name" value="STKc_Kin1_2"/>
    <property type="match status" value="1"/>
</dbReference>
<comment type="catalytic activity">
    <reaction evidence="9">
        <text>L-seryl-[protein] + ATP = O-phospho-L-seryl-[protein] + ADP + H(+)</text>
        <dbReference type="Rhea" id="RHEA:17989"/>
        <dbReference type="Rhea" id="RHEA-COMP:9863"/>
        <dbReference type="Rhea" id="RHEA-COMP:11604"/>
        <dbReference type="ChEBI" id="CHEBI:15378"/>
        <dbReference type="ChEBI" id="CHEBI:29999"/>
        <dbReference type="ChEBI" id="CHEBI:30616"/>
        <dbReference type="ChEBI" id="CHEBI:83421"/>
        <dbReference type="ChEBI" id="CHEBI:456216"/>
        <dbReference type="EC" id="2.7.11.1"/>
    </reaction>
</comment>
<keyword evidence="3" id="KW-0723">Serine/threonine-protein kinase</keyword>
<dbReference type="FunCoup" id="A0A0C2ZT11">
    <property type="interactions" value="142"/>
</dbReference>
<evidence type="ECO:0000313" key="14">
    <source>
        <dbReference type="EMBL" id="KIM55692.1"/>
    </source>
</evidence>
<dbReference type="GO" id="GO:0000226">
    <property type="term" value="P:microtubule cytoskeleton organization"/>
    <property type="evidence" value="ECO:0007669"/>
    <property type="project" value="TreeGrafter"/>
</dbReference>
<evidence type="ECO:0000259" key="12">
    <source>
        <dbReference type="PROSITE" id="PS50011"/>
    </source>
</evidence>
<dbReference type="STRING" id="1036808.A0A0C2ZT11"/>
<dbReference type="InterPro" id="IPR028375">
    <property type="entry name" value="KA1/Ssp2_C"/>
</dbReference>
<dbReference type="Gene3D" id="1.10.510.10">
    <property type="entry name" value="Transferase(Phosphotransferase) domain 1"/>
    <property type="match status" value="1"/>
</dbReference>
<feature type="compositionally biased region" description="Basic and acidic residues" evidence="11">
    <location>
        <begin position="1027"/>
        <end position="1052"/>
    </location>
</feature>
<gene>
    <name evidence="14" type="ORF">SCLCIDRAFT_1220976</name>
</gene>
<dbReference type="GO" id="GO:0004674">
    <property type="term" value="F:protein serine/threonine kinase activity"/>
    <property type="evidence" value="ECO:0007669"/>
    <property type="project" value="UniProtKB-KW"/>
</dbReference>
<dbReference type="PROSITE" id="PS50011">
    <property type="entry name" value="PROTEIN_KINASE_DOM"/>
    <property type="match status" value="1"/>
</dbReference>
<evidence type="ECO:0000313" key="15">
    <source>
        <dbReference type="Proteomes" id="UP000053989"/>
    </source>
</evidence>
<accession>A0A0C2ZT11</accession>
<dbReference type="InParanoid" id="A0A0C2ZT11"/>
<feature type="region of interest" description="Disordered" evidence="11">
    <location>
        <begin position="852"/>
        <end position="929"/>
    </location>
</feature>
<dbReference type="Pfam" id="PF00069">
    <property type="entry name" value="Pkinase"/>
    <property type="match status" value="1"/>
</dbReference>
<dbReference type="InterPro" id="IPR000719">
    <property type="entry name" value="Prot_kinase_dom"/>
</dbReference>
<evidence type="ECO:0000256" key="1">
    <source>
        <dbReference type="ARBA" id="ARBA00010791"/>
    </source>
</evidence>
<evidence type="ECO:0000256" key="8">
    <source>
        <dbReference type="ARBA" id="ARBA00047899"/>
    </source>
</evidence>
<feature type="compositionally biased region" description="Basic and acidic residues" evidence="11">
    <location>
        <begin position="693"/>
        <end position="704"/>
    </location>
</feature>
<reference evidence="15" key="2">
    <citation type="submission" date="2015-01" db="EMBL/GenBank/DDBJ databases">
        <title>Evolutionary Origins and Diversification of the Mycorrhizal Mutualists.</title>
        <authorList>
            <consortium name="DOE Joint Genome Institute"/>
            <consortium name="Mycorrhizal Genomics Consortium"/>
            <person name="Kohler A."/>
            <person name="Kuo A."/>
            <person name="Nagy L.G."/>
            <person name="Floudas D."/>
            <person name="Copeland A."/>
            <person name="Barry K.W."/>
            <person name="Cichocki N."/>
            <person name="Veneault-Fourrey C."/>
            <person name="LaButti K."/>
            <person name="Lindquist E.A."/>
            <person name="Lipzen A."/>
            <person name="Lundell T."/>
            <person name="Morin E."/>
            <person name="Murat C."/>
            <person name="Riley R."/>
            <person name="Ohm R."/>
            <person name="Sun H."/>
            <person name="Tunlid A."/>
            <person name="Henrissat B."/>
            <person name="Grigoriev I.V."/>
            <person name="Hibbett D.S."/>
            <person name="Martin F."/>
        </authorList>
    </citation>
    <scope>NUCLEOTIDE SEQUENCE [LARGE SCALE GENOMIC DNA]</scope>
    <source>
        <strain evidence="15">Foug A</strain>
    </source>
</reference>
<feature type="region of interest" description="Disordered" evidence="11">
    <location>
        <begin position="794"/>
        <end position="839"/>
    </location>
</feature>
<evidence type="ECO:0000256" key="2">
    <source>
        <dbReference type="ARBA" id="ARBA00012513"/>
    </source>
</evidence>
<dbReference type="EC" id="2.7.11.1" evidence="2"/>
<feature type="region of interest" description="Disordered" evidence="11">
    <location>
        <begin position="441"/>
        <end position="464"/>
    </location>
</feature>
<dbReference type="GO" id="GO:0005737">
    <property type="term" value="C:cytoplasm"/>
    <property type="evidence" value="ECO:0007669"/>
    <property type="project" value="TreeGrafter"/>
</dbReference>
<dbReference type="Pfam" id="PF02149">
    <property type="entry name" value="KA1"/>
    <property type="match status" value="1"/>
</dbReference>
<keyword evidence="6" id="KW-0418">Kinase</keyword>
<dbReference type="GO" id="GO:0005524">
    <property type="term" value="F:ATP binding"/>
    <property type="evidence" value="ECO:0007669"/>
    <property type="project" value="UniProtKB-UniRule"/>
</dbReference>
<dbReference type="PROSITE" id="PS00107">
    <property type="entry name" value="PROTEIN_KINASE_ATP"/>
    <property type="match status" value="1"/>
</dbReference>
<comment type="catalytic activity">
    <reaction evidence="8">
        <text>L-threonyl-[protein] + ATP = O-phospho-L-threonyl-[protein] + ADP + H(+)</text>
        <dbReference type="Rhea" id="RHEA:46608"/>
        <dbReference type="Rhea" id="RHEA-COMP:11060"/>
        <dbReference type="Rhea" id="RHEA-COMP:11605"/>
        <dbReference type="ChEBI" id="CHEBI:15378"/>
        <dbReference type="ChEBI" id="CHEBI:30013"/>
        <dbReference type="ChEBI" id="CHEBI:30616"/>
        <dbReference type="ChEBI" id="CHEBI:61977"/>
        <dbReference type="ChEBI" id="CHEBI:456216"/>
        <dbReference type="EC" id="2.7.11.1"/>
    </reaction>
</comment>
<evidence type="ECO:0000256" key="3">
    <source>
        <dbReference type="ARBA" id="ARBA00022527"/>
    </source>
</evidence>
<dbReference type="Gene3D" id="3.30.310.80">
    <property type="entry name" value="Kinase associated domain 1, KA1"/>
    <property type="match status" value="1"/>
</dbReference>
<feature type="region of interest" description="Disordered" evidence="11">
    <location>
        <begin position="984"/>
        <end position="1069"/>
    </location>
</feature>
<feature type="domain" description="Protein kinase" evidence="12">
    <location>
        <begin position="83"/>
        <end position="355"/>
    </location>
</feature>
<dbReference type="SUPFAM" id="SSF56112">
    <property type="entry name" value="Protein kinase-like (PK-like)"/>
    <property type="match status" value="1"/>
</dbReference>
<proteinExistence type="inferred from homology"/>
<dbReference type="GO" id="GO:0106310">
    <property type="term" value="F:protein serine kinase activity"/>
    <property type="evidence" value="ECO:0007669"/>
    <property type="project" value="RHEA"/>
</dbReference>
<dbReference type="EMBL" id="KN822129">
    <property type="protein sequence ID" value="KIM55692.1"/>
    <property type="molecule type" value="Genomic_DNA"/>
</dbReference>
<dbReference type="InterPro" id="IPR001772">
    <property type="entry name" value="KA1_dom"/>
</dbReference>
<comment type="similarity">
    <text evidence="1">Belongs to the protein kinase superfamily. CAMK Ser/Thr protein kinase family. NIM1 subfamily.</text>
</comment>
<feature type="domain" description="KA1" evidence="13">
    <location>
        <begin position="1151"/>
        <end position="1200"/>
    </location>
</feature>
<keyword evidence="4" id="KW-0808">Transferase</keyword>
<dbReference type="InterPro" id="IPR011009">
    <property type="entry name" value="Kinase-like_dom_sf"/>
</dbReference>
<feature type="compositionally biased region" description="Basic and acidic residues" evidence="11">
    <location>
        <begin position="912"/>
        <end position="929"/>
    </location>
</feature>
<dbReference type="PANTHER" id="PTHR24346">
    <property type="entry name" value="MAP/MICROTUBULE AFFINITY-REGULATING KINASE"/>
    <property type="match status" value="1"/>
</dbReference>
<evidence type="ECO:0000256" key="9">
    <source>
        <dbReference type="ARBA" id="ARBA00048679"/>
    </source>
</evidence>
<dbReference type="OrthoDB" id="193931at2759"/>
<feature type="region of interest" description="Disordered" evidence="11">
    <location>
        <begin position="1107"/>
        <end position="1135"/>
    </location>
</feature>
<keyword evidence="7 10" id="KW-0067">ATP-binding</keyword>
<protein>
    <recommendedName>
        <fullName evidence="2">non-specific serine/threonine protein kinase</fullName>
        <ecNumber evidence="2">2.7.11.1</ecNumber>
    </recommendedName>
</protein>
<dbReference type="PROSITE" id="PS50032">
    <property type="entry name" value="KA1"/>
    <property type="match status" value="1"/>
</dbReference>
<dbReference type="PROSITE" id="PS00108">
    <property type="entry name" value="PROTEIN_KINASE_ST"/>
    <property type="match status" value="1"/>
</dbReference>
<sequence length="1200" mass="131835">MAAFYPASLATMLGQVHDDTPASHEMIIPQPHSQVRPLPTPRIHSSAHRPRPVSMPPTATADRDRQHRQPQKGRPATRVLGDYTLTKTLGAGSMGKVKLAVHNITDEKLAIKILPRVHPSASVPNGSNPSPEAIAKQASKDASKEIRTIREAALSMLLHHPYICGMREMIVHQHHYYMVFEYVNGGQMLDYIISHGRLRERVARKFARQIGSALDYLHRNNVVHRDLKIENILISETGNIKIIDFGLSNLYDPISHLSTFCGSLYFAAPELLNAKVYTGPEVDVWSFGVVLYVLVCGKVPFDDQSMPALHAKIKRGLVEYPVWLSAECKHLLSRMLVTNPAVRAALFEVLEHPWMCRGFNGPPDSHLVHREPLRADELDHQVIKSMKGFEFGTEDDIERKLAQILESEPYLRAVSAWNRKRGRNGTSNRWGETFSNSSLSISYDGSTHQRSDVSGTSPSKKSAKRFSGLDFYRRKLFSPAPSPPVTPSHSPPTSQSHLSINDYREPPDPTRGFHPLISIYYLAREKMERERVYGPGHFASSQVSITNAAAGSSSVPDDASALPAYSSKALTAPQRKEPLVPVSAKADYSMQLPRLPAPETSHYSGMSYDAATAAPATPVAPSFHGQPRPRDAGLPVPPPATKSVEVGSPPATSASAMPLPRAPPASTHRRSHSMSQRPTVLRGLGNAFGARDTGGDHVDERPEDIPVPQTAGPEFGGFSIAGEREDHQQQQPSRQTSHDGPLSAGATLVKRFGTLLVGRGESEKKSHGSIGKRTTIVGGIPLKLGAHTDGEKEDKTIDADMNGTGQFGERRDFEPNVRRQSTYLPPPISVSQSQPPSHAHRRAATILDPQGRTMRHERRSSTGGAFLPSFGGSIGRHRRPSTGYGAGGGRPAGVPHFGRTEEVEENADDEFTDGRGESDKEQHHDKDFKPVHLKGLFSVSTTTTKPPSLLKSDIRKVLDRMQVQYRETKAGFECIHIPSIDISSVPESSQVPRSSHHRRQGSSGSNETAVTPRSLAKKASKLSFGVRSRDRERESIKDKENDHALLEKDLPHRPSVGTALSATPSSGSSSFFNVSSNAHTVLAEGSRYQEAAHSPPFPVSCEDPVMRPHSPAKTKVLPPIPRDFSATPQPQTPRLTPFPTGEVDHEVFEMIGSNSLSVRFEINIIKVPWLPLHGIQFRRVSGDGWQYQMLARRVLTELKL</sequence>
<feature type="region of interest" description="Disordered" evidence="11">
    <location>
        <begin position="617"/>
        <end position="744"/>
    </location>
</feature>
<feature type="compositionally biased region" description="Basic and acidic residues" evidence="11">
    <location>
        <begin position="808"/>
        <end position="817"/>
    </location>
</feature>
<feature type="compositionally biased region" description="Acidic residues" evidence="11">
    <location>
        <begin position="902"/>
        <end position="911"/>
    </location>
</feature>
<keyword evidence="5 10" id="KW-0547">Nucleotide-binding</keyword>
<feature type="compositionally biased region" description="Polar residues" evidence="11">
    <location>
        <begin position="441"/>
        <end position="460"/>
    </location>
</feature>
<evidence type="ECO:0000256" key="7">
    <source>
        <dbReference type="ARBA" id="ARBA00022840"/>
    </source>
</evidence>
<feature type="binding site" evidence="10">
    <location>
        <position position="112"/>
    </location>
    <ligand>
        <name>ATP</name>
        <dbReference type="ChEBI" id="CHEBI:30616"/>
    </ligand>
</feature>
<feature type="region of interest" description="Disordered" evidence="11">
    <location>
        <begin position="478"/>
        <end position="508"/>
    </location>
</feature>
<keyword evidence="15" id="KW-1185">Reference proteome</keyword>